<name>A0ACC6RV40_9BURK</name>
<proteinExistence type="predicted"/>
<organism evidence="1 2">
    <name type="scientific">Paraburkholderia unamae</name>
    <dbReference type="NCBI Taxonomy" id="219649"/>
    <lineage>
        <taxon>Bacteria</taxon>
        <taxon>Pseudomonadati</taxon>
        <taxon>Pseudomonadota</taxon>
        <taxon>Betaproteobacteria</taxon>
        <taxon>Burkholderiales</taxon>
        <taxon>Burkholderiaceae</taxon>
        <taxon>Paraburkholderia</taxon>
    </lineage>
</organism>
<evidence type="ECO:0000313" key="2">
    <source>
        <dbReference type="Proteomes" id="UP001392318"/>
    </source>
</evidence>
<comment type="caution">
    <text evidence="1">The sequence shown here is derived from an EMBL/GenBank/DDBJ whole genome shotgun (WGS) entry which is preliminary data.</text>
</comment>
<reference evidence="1" key="1">
    <citation type="submission" date="2024-01" db="EMBL/GenBank/DDBJ databases">
        <title>The diversity of rhizobia nodulating Mimosa spp. in eleven states of Brazil covering several biomes is determined by host plant, location, and edaphic factors.</title>
        <authorList>
            <person name="Rouws L."/>
            <person name="Barauna A."/>
            <person name="Beukes C."/>
            <person name="De Faria S.M."/>
            <person name="Gross E."/>
            <person name="Dos Reis Junior F.B."/>
            <person name="Simon M."/>
            <person name="Maluk M."/>
            <person name="Odee D.W."/>
            <person name="Kenicer G."/>
            <person name="Young J.P.W."/>
            <person name="Reis V.M."/>
            <person name="Zilli J."/>
            <person name="James E.K."/>
        </authorList>
    </citation>
    <scope>NUCLEOTIDE SEQUENCE</scope>
    <source>
        <strain evidence="1">JPY452</strain>
    </source>
</reference>
<sequence length="420" mass="44180">METSLDKRALPGAAAGSSAAASAPAAGAVQRTVYSVLGAISFSHLLNDMIQSLILAIYPMLKDNFSLSFTQIGLITLTYQITASMLQPLVGFFTDKRPLPYSLPVGMGFTLCGLLLMSVAPTFGVLLVAAALVGCGSSVFHPESSRVARMASGGRHGLAQSLFQVGGNAGTSLGPLLAAAIVIPHGQRSIAWFSAAALVGMVVLTQIGRWYKAHPAMKKKRAEVAQVTLSRKRVAIAMGVLVLLVFSKYFYLASINSYFTFYLIDRFHLSVQAAQIHLFVFLAAVAAGTIIGGPVGDRIGRKYVIWVSILGVAPFTLLLPYANLFWTGVLTVIIGVVLASAFSAILVYAQELIPGKVGMVAGLFFGFAFGLGGIGAAVLGQLADATSIGFVYKVCSFLPLIGILTVLLPDVEGKRAKKTA</sequence>
<gene>
    <name evidence="1" type="ORF">VSR83_36065</name>
</gene>
<protein>
    <submittedName>
        <fullName evidence="1">MFS transporter</fullName>
    </submittedName>
</protein>
<evidence type="ECO:0000313" key="1">
    <source>
        <dbReference type="EMBL" id="MEM5405365.1"/>
    </source>
</evidence>
<dbReference type="Proteomes" id="UP001392318">
    <property type="component" value="Unassembled WGS sequence"/>
</dbReference>
<accession>A0ACC6RV40</accession>
<dbReference type="EMBL" id="JAYMRU010000040">
    <property type="protein sequence ID" value="MEM5405365.1"/>
    <property type="molecule type" value="Genomic_DNA"/>
</dbReference>
<keyword evidence="2" id="KW-1185">Reference proteome</keyword>